<sequence>MDETTTLLDDSPTANRHRPLVKLAATYRQTPRVESGATSSEQASRFEYGAISNLKARCEDHSPPINFQQATDDEVPLEEVVQALCSAWQRKAKPKAEITLDFFTTQELYEMHLAWRKVTSGKHCNAEAHRIAEALADKMATAMTPKSPFPSEHLSFISWNLAFHADKNLLAVNLLREWKRITEGDDHDNFAVLDDSDYQPLVESERVLGFWQRQAQLCDAIRPLILHFRFQILLHSLLISWPISILIVATKYMECTISHRLLYLLMILGGIGCLAVAIRVMLILLTRRSRDSEALSWGWTGLRLIEFDFLIVFIIQAYHFFDTTPPSEPEPDQCAGDFYGASLRMNWVSIVLLSAYLLVYFEKICLNWFQASH</sequence>
<accession>A0A4Y2FL20</accession>
<feature type="transmembrane region" description="Helical" evidence="1">
    <location>
        <begin position="261"/>
        <end position="285"/>
    </location>
</feature>
<evidence type="ECO:0000313" key="3">
    <source>
        <dbReference type="EMBL" id="GBM41932.1"/>
    </source>
</evidence>
<dbReference type="Proteomes" id="UP000499080">
    <property type="component" value="Unassembled WGS sequence"/>
</dbReference>
<dbReference type="EMBL" id="BGPR01000979">
    <property type="protein sequence ID" value="GBM41932.1"/>
    <property type="molecule type" value="Genomic_DNA"/>
</dbReference>
<protein>
    <recommendedName>
        <fullName evidence="5">Transmembrane protein</fullName>
    </recommendedName>
</protein>
<dbReference type="OrthoDB" id="6454431at2759"/>
<keyword evidence="1" id="KW-1133">Transmembrane helix</keyword>
<reference evidence="2 4" key="1">
    <citation type="journal article" date="2019" name="Sci. Rep.">
        <title>Orb-weaving spider Araneus ventricosus genome elucidates the spidroin gene catalogue.</title>
        <authorList>
            <person name="Kono N."/>
            <person name="Nakamura H."/>
            <person name="Ohtoshi R."/>
            <person name="Moran D.A.P."/>
            <person name="Shinohara A."/>
            <person name="Yoshida Y."/>
            <person name="Fujiwara M."/>
            <person name="Mori M."/>
            <person name="Tomita M."/>
            <person name="Arakawa K."/>
        </authorList>
    </citation>
    <scope>NUCLEOTIDE SEQUENCE [LARGE SCALE GENOMIC DNA]</scope>
</reference>
<organism evidence="2 4">
    <name type="scientific">Araneus ventricosus</name>
    <name type="common">Orbweaver spider</name>
    <name type="synonym">Epeira ventricosa</name>
    <dbReference type="NCBI Taxonomy" id="182803"/>
    <lineage>
        <taxon>Eukaryota</taxon>
        <taxon>Metazoa</taxon>
        <taxon>Ecdysozoa</taxon>
        <taxon>Arthropoda</taxon>
        <taxon>Chelicerata</taxon>
        <taxon>Arachnida</taxon>
        <taxon>Araneae</taxon>
        <taxon>Araneomorphae</taxon>
        <taxon>Entelegynae</taxon>
        <taxon>Araneoidea</taxon>
        <taxon>Araneidae</taxon>
        <taxon>Araneus</taxon>
    </lineage>
</organism>
<evidence type="ECO:0000256" key="1">
    <source>
        <dbReference type="SAM" id="Phobius"/>
    </source>
</evidence>
<dbReference type="EMBL" id="BGPR01000979">
    <property type="protein sequence ID" value="GBM41931.1"/>
    <property type="molecule type" value="Genomic_DNA"/>
</dbReference>
<comment type="caution">
    <text evidence="2">The sequence shown here is derived from an EMBL/GenBank/DDBJ whole genome shotgun (WGS) entry which is preliminary data.</text>
</comment>
<feature type="transmembrane region" description="Helical" evidence="1">
    <location>
        <begin position="341"/>
        <end position="361"/>
    </location>
</feature>
<keyword evidence="1" id="KW-0472">Membrane</keyword>
<name>A0A4Y2FL20_ARAVE</name>
<dbReference type="AlphaFoldDB" id="A0A4Y2FL20"/>
<keyword evidence="4" id="KW-1185">Reference proteome</keyword>
<evidence type="ECO:0000313" key="4">
    <source>
        <dbReference type="Proteomes" id="UP000499080"/>
    </source>
</evidence>
<feature type="transmembrane region" description="Helical" evidence="1">
    <location>
        <begin position="232"/>
        <end position="249"/>
    </location>
</feature>
<evidence type="ECO:0000313" key="2">
    <source>
        <dbReference type="EMBL" id="GBM41931.1"/>
    </source>
</evidence>
<evidence type="ECO:0008006" key="5">
    <source>
        <dbReference type="Google" id="ProtNLM"/>
    </source>
</evidence>
<keyword evidence="1" id="KW-0812">Transmembrane</keyword>
<gene>
    <name evidence="2" type="ORF">AVEN_142907_1</name>
    <name evidence="3" type="ORF">AVEN_142907_2</name>
</gene>
<proteinExistence type="predicted"/>